<name>A0A5D3F9E0_9ACTN</name>
<evidence type="ECO:0000313" key="2">
    <source>
        <dbReference type="EMBL" id="TYK44578.1"/>
    </source>
</evidence>
<reference evidence="2 3" key="1">
    <citation type="submission" date="2019-08" db="EMBL/GenBank/DDBJ databases">
        <title>Actinomadura sp. nov. CYP1-5 isolated from mountain soil.</title>
        <authorList>
            <person name="Songsumanus A."/>
            <person name="Kuncharoen N."/>
            <person name="Kudo T."/>
            <person name="Yuki M."/>
            <person name="Igarashi Y."/>
            <person name="Tanasupawat S."/>
        </authorList>
    </citation>
    <scope>NUCLEOTIDE SEQUENCE [LARGE SCALE GENOMIC DNA]</scope>
    <source>
        <strain evidence="2 3">CYP1-5</strain>
    </source>
</reference>
<dbReference type="Proteomes" id="UP000323505">
    <property type="component" value="Unassembled WGS sequence"/>
</dbReference>
<dbReference type="InterPro" id="IPR010985">
    <property type="entry name" value="Ribbon_hlx_hlx"/>
</dbReference>
<sequence length="103" mass="10800">MAESVKTLGVKLKNELHAQFTLVAQLEGLSLADAVIAAVAQYVTTKQSAADFQQRAAAVLEEIEREAQQRREAIQSLLGGQPAPASEASAKGRARKSGGEAPA</sequence>
<accession>A0A5D3F9E0</accession>
<dbReference type="SUPFAM" id="SSF47598">
    <property type="entry name" value="Ribbon-helix-helix"/>
    <property type="match status" value="1"/>
</dbReference>
<dbReference type="AlphaFoldDB" id="A0A5D3F9E0"/>
<evidence type="ECO:0000313" key="3">
    <source>
        <dbReference type="Proteomes" id="UP000323505"/>
    </source>
</evidence>
<organism evidence="2 3">
    <name type="scientific">Actinomadura decatromicini</name>
    <dbReference type="NCBI Taxonomy" id="2604572"/>
    <lineage>
        <taxon>Bacteria</taxon>
        <taxon>Bacillati</taxon>
        <taxon>Actinomycetota</taxon>
        <taxon>Actinomycetes</taxon>
        <taxon>Streptosporangiales</taxon>
        <taxon>Thermomonosporaceae</taxon>
        <taxon>Actinomadura</taxon>
    </lineage>
</organism>
<protein>
    <recommendedName>
        <fullName evidence="4">Toxin-antitoxin system HicB family antitoxin</fullName>
    </recommendedName>
</protein>
<feature type="region of interest" description="Disordered" evidence="1">
    <location>
        <begin position="72"/>
        <end position="103"/>
    </location>
</feature>
<dbReference type="GO" id="GO:0006355">
    <property type="term" value="P:regulation of DNA-templated transcription"/>
    <property type="evidence" value="ECO:0007669"/>
    <property type="project" value="InterPro"/>
</dbReference>
<evidence type="ECO:0008006" key="4">
    <source>
        <dbReference type="Google" id="ProtNLM"/>
    </source>
</evidence>
<proteinExistence type="predicted"/>
<evidence type="ECO:0000256" key="1">
    <source>
        <dbReference type="SAM" id="MobiDB-lite"/>
    </source>
</evidence>
<comment type="caution">
    <text evidence="2">The sequence shown here is derived from an EMBL/GenBank/DDBJ whole genome shotgun (WGS) entry which is preliminary data.</text>
</comment>
<dbReference type="RefSeq" id="WP_148766803.1">
    <property type="nucleotide sequence ID" value="NZ_VSRQ01000008.1"/>
</dbReference>
<gene>
    <name evidence="2" type="ORF">FXF68_34535</name>
</gene>
<keyword evidence="3" id="KW-1185">Reference proteome</keyword>
<dbReference type="EMBL" id="VSRQ01000008">
    <property type="protein sequence ID" value="TYK44578.1"/>
    <property type="molecule type" value="Genomic_DNA"/>
</dbReference>